<sequence>MFERACQTNHLNFNLKFTSENGTMSNFNSRIVALPYPPILHRCGMTATRQVKETIYSTVQESNLIKLLTALANERLGEKSDSVKFKFWKCINPAGAEPRKYAKCLVRLMRTKNVKNFAPKSADELLAHDLALMSEFKEKSKVIRKLRFNLLTVHDKEVQSRKIATNTIDDQDRGQKFIDDQLERFQYMLNKLNLKEDRVLNILNQVSNLSRYIADRFPKSRFALSTTKNEARYQGSTSSARILSPRFFTMEDDGGTDDQWTLLSPDLFSLYENNKTNNILSLPSLIEDVPTPEKSFWWKFIAETVSTVKDDVRILSWNRSLEILYKEYASHVEFICACLLKSMNTIWKVVH</sequence>
<name>A0A915INT5_ROMCU</name>
<proteinExistence type="predicted"/>
<dbReference type="WBParaSite" id="nRc.2.0.1.t15535-RA">
    <property type="protein sequence ID" value="nRc.2.0.1.t15535-RA"/>
    <property type="gene ID" value="nRc.2.0.1.g15535"/>
</dbReference>
<protein>
    <submittedName>
        <fullName evidence="2">Uncharacterized protein</fullName>
    </submittedName>
</protein>
<accession>A0A915INT5</accession>
<dbReference type="Pfam" id="PF04870">
    <property type="entry name" value="Moulting_cycle"/>
    <property type="match status" value="1"/>
</dbReference>
<reference evidence="2" key="1">
    <citation type="submission" date="2022-11" db="UniProtKB">
        <authorList>
            <consortium name="WormBaseParasite"/>
        </authorList>
    </citation>
    <scope>IDENTIFICATION</scope>
</reference>
<evidence type="ECO:0000313" key="2">
    <source>
        <dbReference type="WBParaSite" id="nRc.2.0.1.t15535-RA"/>
    </source>
</evidence>
<evidence type="ECO:0000313" key="1">
    <source>
        <dbReference type="Proteomes" id="UP000887565"/>
    </source>
</evidence>
<dbReference type="AlphaFoldDB" id="A0A915INT5"/>
<dbReference type="InterPro" id="IPR006954">
    <property type="entry name" value="Mlt-10-like"/>
</dbReference>
<organism evidence="1 2">
    <name type="scientific">Romanomermis culicivorax</name>
    <name type="common">Nematode worm</name>
    <dbReference type="NCBI Taxonomy" id="13658"/>
    <lineage>
        <taxon>Eukaryota</taxon>
        <taxon>Metazoa</taxon>
        <taxon>Ecdysozoa</taxon>
        <taxon>Nematoda</taxon>
        <taxon>Enoplea</taxon>
        <taxon>Dorylaimia</taxon>
        <taxon>Mermithida</taxon>
        <taxon>Mermithoidea</taxon>
        <taxon>Mermithidae</taxon>
        <taxon>Romanomermis</taxon>
    </lineage>
</organism>
<keyword evidence="1" id="KW-1185">Reference proteome</keyword>
<dbReference type="Proteomes" id="UP000887565">
    <property type="component" value="Unplaced"/>
</dbReference>